<feature type="region of interest" description="Disordered" evidence="1">
    <location>
        <begin position="86"/>
        <end position="121"/>
    </location>
</feature>
<evidence type="ECO:0000256" key="1">
    <source>
        <dbReference type="SAM" id="MobiDB-lite"/>
    </source>
</evidence>
<name>A0A085M8X5_9BILA</name>
<evidence type="ECO:0000313" key="3">
    <source>
        <dbReference type="EMBL" id="KFD60673.1"/>
    </source>
</evidence>
<sequence>MNERPFSKIAMFLWTKISYDVRRKLYQLVHYIRCSLAHSSGSRKRWAKGNRTESEPTRSGRLIWENEHQFTVNEYDFLDELEYGAGSHRPTKEAVGTTGSAQNGEEHLDSPRRRKKHEEDVEFPDSFSSAYSIADYNFHKYLLMQRKKMYGF</sequence>
<organism evidence="2 4">
    <name type="scientific">Trichuris suis</name>
    <name type="common">pig whipworm</name>
    <dbReference type="NCBI Taxonomy" id="68888"/>
    <lineage>
        <taxon>Eukaryota</taxon>
        <taxon>Metazoa</taxon>
        <taxon>Ecdysozoa</taxon>
        <taxon>Nematoda</taxon>
        <taxon>Enoplea</taxon>
        <taxon>Dorylaimia</taxon>
        <taxon>Trichinellida</taxon>
        <taxon>Trichuridae</taxon>
        <taxon>Trichuris</taxon>
    </lineage>
</organism>
<dbReference type="Proteomes" id="UP000030758">
    <property type="component" value="Unassembled WGS sequence"/>
</dbReference>
<gene>
    <name evidence="2" type="ORF">M513_05376</name>
    <name evidence="3" type="ORF">M514_05376</name>
</gene>
<protein>
    <submittedName>
        <fullName evidence="2">Uncharacterized protein</fullName>
    </submittedName>
</protein>
<keyword evidence="4" id="KW-1185">Reference proteome</keyword>
<dbReference type="EMBL" id="KL363214">
    <property type="protein sequence ID" value="KFD53671.1"/>
    <property type="molecule type" value="Genomic_DNA"/>
</dbReference>
<accession>A0A085M8X5</accession>
<evidence type="ECO:0000313" key="4">
    <source>
        <dbReference type="Proteomes" id="UP000030764"/>
    </source>
</evidence>
<reference evidence="2 4" key="1">
    <citation type="journal article" date="2014" name="Nat. Genet.">
        <title>Genome and transcriptome of the porcine whipworm Trichuris suis.</title>
        <authorList>
            <person name="Jex A.R."/>
            <person name="Nejsum P."/>
            <person name="Schwarz E.M."/>
            <person name="Hu L."/>
            <person name="Young N.D."/>
            <person name="Hall R.S."/>
            <person name="Korhonen P.K."/>
            <person name="Liao S."/>
            <person name="Thamsborg S."/>
            <person name="Xia J."/>
            <person name="Xu P."/>
            <person name="Wang S."/>
            <person name="Scheerlinck J.P."/>
            <person name="Hofmann A."/>
            <person name="Sternberg P.W."/>
            <person name="Wang J."/>
            <person name="Gasser R.B."/>
        </authorList>
    </citation>
    <scope>NUCLEOTIDE SEQUENCE [LARGE SCALE GENOMIC DNA]</scope>
    <source>
        <strain evidence="3">DCEP-RM93F</strain>
        <strain evidence="2">DCEP-RM93M</strain>
    </source>
</reference>
<dbReference type="Proteomes" id="UP000030764">
    <property type="component" value="Unassembled WGS sequence"/>
</dbReference>
<dbReference type="AlphaFoldDB" id="A0A085M8X5"/>
<evidence type="ECO:0000313" key="2">
    <source>
        <dbReference type="EMBL" id="KFD53671.1"/>
    </source>
</evidence>
<proteinExistence type="predicted"/>
<dbReference type="EMBL" id="KL367654">
    <property type="protein sequence ID" value="KFD60673.1"/>
    <property type="molecule type" value="Genomic_DNA"/>
</dbReference>